<accession>A0ABV9K7H9</accession>
<protein>
    <submittedName>
        <fullName evidence="3">Glycoside hydrolase family 10 protein</fullName>
    </submittedName>
</protein>
<dbReference type="Proteomes" id="UP001596020">
    <property type="component" value="Unassembled WGS sequence"/>
</dbReference>
<organism evidence="3 4">
    <name type="scientific">Falsiporphyromonas endometrii</name>
    <dbReference type="NCBI Taxonomy" id="1387297"/>
    <lineage>
        <taxon>Bacteria</taxon>
        <taxon>Pseudomonadati</taxon>
        <taxon>Bacteroidota</taxon>
        <taxon>Bacteroidia</taxon>
        <taxon>Bacteroidales</taxon>
        <taxon>Porphyromonadaceae</taxon>
        <taxon>Falsiporphyromonas</taxon>
    </lineage>
</organism>
<gene>
    <name evidence="3" type="ORF">ACFO3G_05900</name>
</gene>
<comment type="caution">
    <text evidence="3">The sequence shown here is derived from an EMBL/GenBank/DDBJ whole genome shotgun (WGS) entry which is preliminary data.</text>
</comment>
<name>A0ABV9K7H9_9PORP</name>
<dbReference type="InterPro" id="IPR003790">
    <property type="entry name" value="GHL10"/>
</dbReference>
<sequence>MKKVCYSFFMLVSLVLLYSCDTKRHSATTTIPTDTLPAAEIVGKKIVRPKVPKEMRAVWLTTIYNLDWPTRRATTVQAEASQREELCRILDRLAADHFNTVFLQVRHRGDVIYPSQYEPYALAFSGSRSSMGYDPLSFAIEECHKRGLQIHAWMVTFPLGNDRSSNHPPRSNHPSWCVKHRGEWQLNPGLPEVRAYIASLVRELVDKYPNLDGVHMDYVRYPDFAERFNDTSAFRKYCPQGTSRDEWRRGNITDLMKRINDVVRKDHPSMMISCATLGRLKRLPEYPNIGWTCYEDVYQDPLTWSKLGLVDFVVPMMYHKGDYFFPFLDDWQAHSDEINVVPGLGVYRIDEGRNSWDPKVIDEQMTYCREKGMPGICFYREANLTANKQIEEIVKRQFEEPVAPICRKVEPTEQK</sequence>
<keyword evidence="4" id="KW-1185">Reference proteome</keyword>
<dbReference type="PANTHER" id="PTHR43405">
    <property type="entry name" value="GLYCOSYL HYDROLASE DIGH"/>
    <property type="match status" value="1"/>
</dbReference>
<proteinExistence type="predicted"/>
<evidence type="ECO:0000259" key="2">
    <source>
        <dbReference type="Pfam" id="PF02638"/>
    </source>
</evidence>
<keyword evidence="3" id="KW-0378">Hydrolase</keyword>
<dbReference type="Pfam" id="PF02638">
    <property type="entry name" value="GHL10"/>
    <property type="match status" value="1"/>
</dbReference>
<dbReference type="PROSITE" id="PS51257">
    <property type="entry name" value="PROKAR_LIPOPROTEIN"/>
    <property type="match status" value="1"/>
</dbReference>
<dbReference type="PANTHER" id="PTHR43405:SF1">
    <property type="entry name" value="GLYCOSYL HYDROLASE DIGH"/>
    <property type="match status" value="1"/>
</dbReference>
<dbReference type="Gene3D" id="3.20.20.80">
    <property type="entry name" value="Glycosidases"/>
    <property type="match status" value="1"/>
</dbReference>
<evidence type="ECO:0000256" key="1">
    <source>
        <dbReference type="ARBA" id="ARBA00022729"/>
    </source>
</evidence>
<dbReference type="SUPFAM" id="SSF51445">
    <property type="entry name" value="(Trans)glycosidases"/>
    <property type="match status" value="1"/>
</dbReference>
<dbReference type="InterPro" id="IPR017853">
    <property type="entry name" value="GH"/>
</dbReference>
<feature type="domain" description="Glycosyl hydrolase-like 10" evidence="2">
    <location>
        <begin position="54"/>
        <end position="320"/>
    </location>
</feature>
<dbReference type="RefSeq" id="WP_380078896.1">
    <property type="nucleotide sequence ID" value="NZ_JBHSGO010000176.1"/>
</dbReference>
<dbReference type="GO" id="GO:0016787">
    <property type="term" value="F:hydrolase activity"/>
    <property type="evidence" value="ECO:0007669"/>
    <property type="project" value="UniProtKB-KW"/>
</dbReference>
<keyword evidence="1" id="KW-0732">Signal</keyword>
<evidence type="ECO:0000313" key="3">
    <source>
        <dbReference type="EMBL" id="MFC4666132.1"/>
    </source>
</evidence>
<reference evidence="4" key="1">
    <citation type="journal article" date="2019" name="Int. J. Syst. Evol. Microbiol.">
        <title>The Global Catalogue of Microorganisms (GCM) 10K type strain sequencing project: providing services to taxonomists for standard genome sequencing and annotation.</title>
        <authorList>
            <consortium name="The Broad Institute Genomics Platform"/>
            <consortium name="The Broad Institute Genome Sequencing Center for Infectious Disease"/>
            <person name="Wu L."/>
            <person name="Ma J."/>
        </authorList>
    </citation>
    <scope>NUCLEOTIDE SEQUENCE [LARGE SCALE GENOMIC DNA]</scope>
    <source>
        <strain evidence="4">CGMCC 4.7357</strain>
    </source>
</reference>
<evidence type="ECO:0000313" key="4">
    <source>
        <dbReference type="Proteomes" id="UP001596020"/>
    </source>
</evidence>
<dbReference type="InterPro" id="IPR052177">
    <property type="entry name" value="Divisome_Glycosyl_Hydrolase"/>
</dbReference>
<dbReference type="EMBL" id="JBHSGO010000176">
    <property type="protein sequence ID" value="MFC4666132.1"/>
    <property type="molecule type" value="Genomic_DNA"/>
</dbReference>